<sequence>MVWVDYAILAIIGLSTVISLVRGFVKEAISLIVWITAFFVASHYYPYLAPFFSNIENLLIRNAVAIGLLFVSALLLGGLINYLVGKLVHSTGLSGTDRLLGVLFGALRGVLVVSAVLFFLDAFTPSAGSDWWKASVLIPEFDFIIEWFFSYLKDNSSFMQQASVLTR</sequence>
<name>A0A437R1D2_9GAMM</name>
<dbReference type="PANTHER" id="PTHR36926:SF1">
    <property type="entry name" value="COLICIN V PRODUCTION PROTEIN"/>
    <property type="match status" value="1"/>
</dbReference>
<keyword evidence="3 5" id="KW-1133">Transmembrane helix</keyword>
<accession>A0A437R1D2</accession>
<keyword evidence="7" id="KW-1185">Reference proteome</keyword>
<dbReference type="InterPro" id="IPR052719">
    <property type="entry name" value="CvpA-like"/>
</dbReference>
<feature type="transmembrane region" description="Helical" evidence="5">
    <location>
        <begin position="64"/>
        <end position="87"/>
    </location>
</feature>
<reference evidence="6 7" key="1">
    <citation type="submission" date="2019-01" db="EMBL/GenBank/DDBJ databases">
        <authorList>
            <person name="Chen W.-M."/>
        </authorList>
    </citation>
    <scope>NUCLEOTIDE SEQUENCE [LARGE SCALE GENOMIC DNA]</scope>
    <source>
        <strain evidence="6 7">KYPC3</strain>
    </source>
</reference>
<dbReference type="GO" id="GO:0009403">
    <property type="term" value="P:toxin biosynthetic process"/>
    <property type="evidence" value="ECO:0007669"/>
    <property type="project" value="InterPro"/>
</dbReference>
<proteinExistence type="predicted"/>
<feature type="transmembrane region" description="Helical" evidence="5">
    <location>
        <begin position="32"/>
        <end position="52"/>
    </location>
</feature>
<evidence type="ECO:0000256" key="2">
    <source>
        <dbReference type="ARBA" id="ARBA00022692"/>
    </source>
</evidence>
<feature type="transmembrane region" description="Helical" evidence="5">
    <location>
        <begin position="99"/>
        <end position="120"/>
    </location>
</feature>
<dbReference type="GO" id="GO:0016020">
    <property type="term" value="C:membrane"/>
    <property type="evidence" value="ECO:0007669"/>
    <property type="project" value="UniProtKB-SubCell"/>
</dbReference>
<keyword evidence="4 5" id="KW-0472">Membrane</keyword>
<feature type="transmembrane region" description="Helical" evidence="5">
    <location>
        <begin position="6"/>
        <end position="25"/>
    </location>
</feature>
<gene>
    <name evidence="6" type="ORF">EOE67_05675</name>
</gene>
<dbReference type="PANTHER" id="PTHR36926">
    <property type="entry name" value="COLICIN V PRODUCTION PROTEIN"/>
    <property type="match status" value="1"/>
</dbReference>
<evidence type="ECO:0000256" key="5">
    <source>
        <dbReference type="SAM" id="Phobius"/>
    </source>
</evidence>
<comment type="caution">
    <text evidence="6">The sequence shown here is derived from an EMBL/GenBank/DDBJ whole genome shotgun (WGS) entry which is preliminary data.</text>
</comment>
<dbReference type="Pfam" id="PF02674">
    <property type="entry name" value="Colicin_V"/>
    <property type="match status" value="1"/>
</dbReference>
<protein>
    <submittedName>
        <fullName evidence="6">Bacteriocin production protein</fullName>
    </submittedName>
</protein>
<evidence type="ECO:0000256" key="1">
    <source>
        <dbReference type="ARBA" id="ARBA00004141"/>
    </source>
</evidence>
<evidence type="ECO:0000313" key="7">
    <source>
        <dbReference type="Proteomes" id="UP000283077"/>
    </source>
</evidence>
<dbReference type="EMBL" id="SACS01000004">
    <property type="protein sequence ID" value="RVU40541.1"/>
    <property type="molecule type" value="Genomic_DNA"/>
</dbReference>
<keyword evidence="2 5" id="KW-0812">Transmembrane</keyword>
<evidence type="ECO:0000313" key="6">
    <source>
        <dbReference type="EMBL" id="RVU40541.1"/>
    </source>
</evidence>
<comment type="subcellular location">
    <subcellularLocation>
        <location evidence="1">Membrane</location>
        <topology evidence="1">Multi-pass membrane protein</topology>
    </subcellularLocation>
</comment>
<dbReference type="InterPro" id="IPR003825">
    <property type="entry name" value="Colicin-V_CvpA"/>
</dbReference>
<evidence type="ECO:0000256" key="4">
    <source>
        <dbReference type="ARBA" id="ARBA00023136"/>
    </source>
</evidence>
<evidence type="ECO:0000256" key="3">
    <source>
        <dbReference type="ARBA" id="ARBA00022989"/>
    </source>
</evidence>
<dbReference type="RefSeq" id="WP_127698080.1">
    <property type="nucleotide sequence ID" value="NZ_SACS01000004.1"/>
</dbReference>
<dbReference type="AlphaFoldDB" id="A0A437R1D2"/>
<dbReference type="Proteomes" id="UP000283077">
    <property type="component" value="Unassembled WGS sequence"/>
</dbReference>
<dbReference type="OrthoDB" id="9810601at2"/>
<organism evidence="6 7">
    <name type="scientific">Rheinheimera riviphila</name>
    <dbReference type="NCBI Taxonomy" id="1834037"/>
    <lineage>
        <taxon>Bacteria</taxon>
        <taxon>Pseudomonadati</taxon>
        <taxon>Pseudomonadota</taxon>
        <taxon>Gammaproteobacteria</taxon>
        <taxon>Chromatiales</taxon>
        <taxon>Chromatiaceae</taxon>
        <taxon>Rheinheimera</taxon>
    </lineage>
</organism>